<accession>A0A3A4JX06</accession>
<dbReference type="GO" id="GO:0004061">
    <property type="term" value="F:arylformamidase activity"/>
    <property type="evidence" value="ECO:0007669"/>
    <property type="project" value="InterPro"/>
</dbReference>
<dbReference type="Pfam" id="PF04199">
    <property type="entry name" value="Cyclase"/>
    <property type="match status" value="1"/>
</dbReference>
<dbReference type="EMBL" id="QZFU01000019">
    <property type="protein sequence ID" value="RJO75109.1"/>
    <property type="molecule type" value="Genomic_DNA"/>
</dbReference>
<sequence length="335" mass="36833">MVTPSPKSDTRAASVEQRSTHMADNNPSSGAGRQVATSPYGPDDQIGRLNLMTARSRAEVIANIDASRMFDLSVDYFIGMPSWQLIGDPPYQIWMTHTPSGNVLEGLPGIAREMTEYISYSGDAMTMYTHTGTHIDTLNHYGYHGSIYNNFTEKEHLGSRHWRVSGADKMPPIVARGILLDFAALRGVDMLPDRYGITPEDVEECLAAQGVEIRLGDVVLVRTGRMRAWPDAEQWGENPPGLTRAAAVHLVESGAMIVGSDTMCVEQGPSADPDNYTPVHTYLLAEAGAPLIEVLDLEELAESRVYEFGFFAACLRLRGATGSPLRPWAFPYRQE</sequence>
<dbReference type="Gene3D" id="3.50.30.50">
    <property type="entry name" value="Putative cyclase"/>
    <property type="match status" value="1"/>
</dbReference>
<dbReference type="SUPFAM" id="SSF102198">
    <property type="entry name" value="Putative cyclase"/>
    <property type="match status" value="1"/>
</dbReference>
<feature type="region of interest" description="Disordered" evidence="1">
    <location>
        <begin position="1"/>
        <end position="44"/>
    </location>
</feature>
<dbReference type="OrthoDB" id="7067800at2"/>
<evidence type="ECO:0000313" key="2">
    <source>
        <dbReference type="EMBL" id="RJO75109.1"/>
    </source>
</evidence>
<feature type="compositionally biased region" description="Polar residues" evidence="1">
    <location>
        <begin position="16"/>
        <end position="37"/>
    </location>
</feature>
<proteinExistence type="predicted"/>
<comment type="caution">
    <text evidence="2">The sequence shown here is derived from an EMBL/GenBank/DDBJ whole genome shotgun (WGS) entry which is preliminary data.</text>
</comment>
<organism evidence="2 3">
    <name type="scientific">Nocardia panacis</name>
    <dbReference type="NCBI Taxonomy" id="2340916"/>
    <lineage>
        <taxon>Bacteria</taxon>
        <taxon>Bacillati</taxon>
        <taxon>Actinomycetota</taxon>
        <taxon>Actinomycetes</taxon>
        <taxon>Mycobacteriales</taxon>
        <taxon>Nocardiaceae</taxon>
        <taxon>Nocardia</taxon>
    </lineage>
</organism>
<evidence type="ECO:0000313" key="3">
    <source>
        <dbReference type="Proteomes" id="UP000266677"/>
    </source>
</evidence>
<dbReference type="PANTHER" id="PTHR34861:SF10">
    <property type="entry name" value="CYCLASE"/>
    <property type="match status" value="1"/>
</dbReference>
<keyword evidence="3" id="KW-1185">Reference proteome</keyword>
<dbReference type="InterPro" id="IPR037175">
    <property type="entry name" value="KFase_sf"/>
</dbReference>
<reference evidence="2 3" key="1">
    <citation type="submission" date="2018-09" db="EMBL/GenBank/DDBJ databases">
        <title>YIM PH21274 draft genome.</title>
        <authorList>
            <person name="Miao C."/>
        </authorList>
    </citation>
    <scope>NUCLEOTIDE SEQUENCE [LARGE SCALE GENOMIC DNA]</scope>
    <source>
        <strain evidence="2 3">YIM PH 21724</strain>
    </source>
</reference>
<dbReference type="InterPro" id="IPR007325">
    <property type="entry name" value="KFase/CYL"/>
</dbReference>
<dbReference type="GO" id="GO:0019441">
    <property type="term" value="P:L-tryptophan catabolic process to kynurenine"/>
    <property type="evidence" value="ECO:0007669"/>
    <property type="project" value="InterPro"/>
</dbReference>
<name>A0A3A4JX06_9NOCA</name>
<dbReference type="PANTHER" id="PTHR34861">
    <property type="match status" value="1"/>
</dbReference>
<evidence type="ECO:0000256" key="1">
    <source>
        <dbReference type="SAM" id="MobiDB-lite"/>
    </source>
</evidence>
<gene>
    <name evidence="2" type="ORF">D5S18_17195</name>
</gene>
<dbReference type="AlphaFoldDB" id="A0A3A4JX06"/>
<protein>
    <submittedName>
        <fullName evidence="2">Cyclase family protein</fullName>
    </submittedName>
</protein>
<dbReference type="Proteomes" id="UP000266677">
    <property type="component" value="Unassembled WGS sequence"/>
</dbReference>